<evidence type="ECO:0000256" key="1">
    <source>
        <dbReference type="SAM" id="Phobius"/>
    </source>
</evidence>
<dbReference type="EMBL" id="JACHCC010000015">
    <property type="protein sequence ID" value="MBB6502760.1"/>
    <property type="molecule type" value="Genomic_DNA"/>
</dbReference>
<proteinExistence type="predicted"/>
<keyword evidence="1" id="KW-0472">Membrane</keyword>
<feature type="transmembrane region" description="Helical" evidence="1">
    <location>
        <begin position="37"/>
        <end position="57"/>
    </location>
</feature>
<name>A0A7X0MMA4_9SPHI</name>
<reference evidence="2 3" key="1">
    <citation type="submission" date="2020-08" db="EMBL/GenBank/DDBJ databases">
        <title>Genomic Encyclopedia of Type Strains, Phase IV (KMG-V): Genome sequencing to study the core and pangenomes of soil and plant-associated prokaryotes.</title>
        <authorList>
            <person name="Whitman W."/>
        </authorList>
    </citation>
    <scope>NUCLEOTIDE SEQUENCE [LARGE SCALE GENOMIC DNA]</scope>
    <source>
        <strain evidence="2 3">M2T3</strain>
    </source>
</reference>
<organism evidence="2 3">
    <name type="scientific">Pedobacter cryoconitis</name>
    <dbReference type="NCBI Taxonomy" id="188932"/>
    <lineage>
        <taxon>Bacteria</taxon>
        <taxon>Pseudomonadati</taxon>
        <taxon>Bacteroidota</taxon>
        <taxon>Sphingobacteriia</taxon>
        <taxon>Sphingobacteriales</taxon>
        <taxon>Sphingobacteriaceae</taxon>
        <taxon>Pedobacter</taxon>
    </lineage>
</organism>
<evidence type="ECO:0000313" key="2">
    <source>
        <dbReference type="EMBL" id="MBB6502760.1"/>
    </source>
</evidence>
<dbReference type="AlphaFoldDB" id="A0A7X0MMA4"/>
<comment type="caution">
    <text evidence="2">The sequence shown here is derived from an EMBL/GenBank/DDBJ whole genome shotgun (WGS) entry which is preliminary data.</text>
</comment>
<dbReference type="Proteomes" id="UP000521017">
    <property type="component" value="Unassembled WGS sequence"/>
</dbReference>
<keyword evidence="1" id="KW-1133">Transmembrane helix</keyword>
<accession>A0A7X0MMA4</accession>
<feature type="transmembrane region" description="Helical" evidence="1">
    <location>
        <begin position="6"/>
        <end position="25"/>
    </location>
</feature>
<protein>
    <submittedName>
        <fullName evidence="2">Uncharacterized protein</fullName>
    </submittedName>
</protein>
<gene>
    <name evidence="2" type="ORF">HDF25_004943</name>
</gene>
<evidence type="ECO:0000313" key="3">
    <source>
        <dbReference type="Proteomes" id="UP000521017"/>
    </source>
</evidence>
<sequence length="64" mass="7105">MNITFLVVGIASIVIGVIMMTKSKFYKYKTSDMLFTAKLRTFLSSAILALCGMLIVANELKKLL</sequence>
<keyword evidence="1" id="KW-0812">Transmembrane</keyword>